<sequence>MVGAIFWGVFPPTENSPHQKIIDYLGLTINADWKFHLILGTVLYISAVLVSQIKYIQNLWG</sequence>
<reference evidence="1" key="1">
    <citation type="journal article" date="2020" name="Nature">
        <title>Giant virus diversity and host interactions through global metagenomics.</title>
        <authorList>
            <person name="Schulz F."/>
            <person name="Roux S."/>
            <person name="Paez-Espino D."/>
            <person name="Jungbluth S."/>
            <person name="Walsh D.A."/>
            <person name="Denef V.J."/>
            <person name="McMahon K.D."/>
            <person name="Konstantinidis K.T."/>
            <person name="Eloe-Fadrosh E.A."/>
            <person name="Kyrpides N.C."/>
            <person name="Woyke T."/>
        </authorList>
    </citation>
    <scope>NUCLEOTIDE SEQUENCE</scope>
    <source>
        <strain evidence="1">GVMAG-M-3300020185-18</strain>
    </source>
</reference>
<organism evidence="1">
    <name type="scientific">viral metagenome</name>
    <dbReference type="NCBI Taxonomy" id="1070528"/>
    <lineage>
        <taxon>unclassified sequences</taxon>
        <taxon>metagenomes</taxon>
        <taxon>organismal metagenomes</taxon>
    </lineage>
</organism>
<evidence type="ECO:0000313" key="1">
    <source>
        <dbReference type="EMBL" id="QHS98663.1"/>
    </source>
</evidence>
<name>A0A6C0C560_9ZZZZ</name>
<protein>
    <submittedName>
        <fullName evidence="1">Uncharacterized protein</fullName>
    </submittedName>
</protein>
<dbReference type="AlphaFoldDB" id="A0A6C0C560"/>
<proteinExistence type="predicted"/>
<dbReference type="EMBL" id="MN739320">
    <property type="protein sequence ID" value="QHS98663.1"/>
    <property type="molecule type" value="Genomic_DNA"/>
</dbReference>
<accession>A0A6C0C560</accession>